<feature type="transmembrane region" description="Helical" evidence="13">
    <location>
        <begin position="109"/>
        <end position="132"/>
    </location>
</feature>
<evidence type="ECO:0000256" key="5">
    <source>
        <dbReference type="ARBA" id="ARBA00022989"/>
    </source>
</evidence>
<gene>
    <name evidence="15" type="primary">Cysltr1</name>
    <name evidence="15" type="ORF">AOXY_G30265</name>
</gene>
<dbReference type="GO" id="GO:0002250">
    <property type="term" value="P:adaptive immune response"/>
    <property type="evidence" value="ECO:0007669"/>
    <property type="project" value="UniProtKB-KW"/>
</dbReference>
<feature type="transmembrane region" description="Helical" evidence="13">
    <location>
        <begin position="35"/>
        <end position="57"/>
    </location>
</feature>
<dbReference type="EMBL" id="JAGXEW010000042">
    <property type="protein sequence ID" value="KAK1153341.1"/>
    <property type="molecule type" value="Genomic_DNA"/>
</dbReference>
<dbReference type="GO" id="GO:0004930">
    <property type="term" value="F:G protein-coupled receptor activity"/>
    <property type="evidence" value="ECO:0007669"/>
    <property type="project" value="UniProtKB-KW"/>
</dbReference>
<keyword evidence="7" id="KW-1064">Adaptive immunity</keyword>
<evidence type="ECO:0000256" key="11">
    <source>
        <dbReference type="ARBA" id="ARBA00023224"/>
    </source>
</evidence>
<proteinExistence type="predicted"/>
<evidence type="ECO:0000256" key="12">
    <source>
        <dbReference type="SAM" id="MobiDB-lite"/>
    </source>
</evidence>
<evidence type="ECO:0000259" key="14">
    <source>
        <dbReference type="PROSITE" id="PS50262"/>
    </source>
</evidence>
<evidence type="ECO:0000256" key="10">
    <source>
        <dbReference type="ARBA" id="ARBA00023170"/>
    </source>
</evidence>
<dbReference type="Gene3D" id="1.20.1070.10">
    <property type="entry name" value="Rhodopsin 7-helix transmembrane proteins"/>
    <property type="match status" value="1"/>
</dbReference>
<dbReference type="Proteomes" id="UP001230051">
    <property type="component" value="Unassembled WGS sequence"/>
</dbReference>
<feature type="transmembrane region" description="Helical" evidence="13">
    <location>
        <begin position="153"/>
        <end position="172"/>
    </location>
</feature>
<dbReference type="PRINTS" id="PR00237">
    <property type="entry name" value="GPCRRHODOPSN"/>
</dbReference>
<evidence type="ECO:0000256" key="4">
    <source>
        <dbReference type="ARBA" id="ARBA00022859"/>
    </source>
</evidence>
<feature type="region of interest" description="Disordered" evidence="12">
    <location>
        <begin position="327"/>
        <end position="358"/>
    </location>
</feature>
<sequence>MDWSAGNQSTERGGNFSAGNQTCGNSDGFKYSVYLSTYAVICPVGLITNSLALYVFLRLTPNKSPNTVFTINLAASDLFFALTLPYRIVYYAREGRWDFPDWLCRVCTFAFHVNLYASILFLTALSVFRYVAVLHPMKTRTLITVRRALSASLGIWAFVSLSSAPFLLSGTHSREGKTRCFEPRNAGSWKRILIMNYVALVLGFLVPFLTILACYWRIIRRLTQVGKNLGRDRPAPQRRRSVRLIAFVLTAFLLCFLPYHVQRTVHLHFMTSPSQDCAGRLLMQKLVVVTICLAATNSCLNPLLYYFVGGAFRSAVARVTYRRGRLQGRGTSQQSESSFSLSIRRGSYPQRSLKKEPP</sequence>
<evidence type="ECO:0000313" key="15">
    <source>
        <dbReference type="EMBL" id="KAK1153341.1"/>
    </source>
</evidence>
<dbReference type="GO" id="GO:0005886">
    <property type="term" value="C:plasma membrane"/>
    <property type="evidence" value="ECO:0007669"/>
    <property type="project" value="UniProtKB-SubCell"/>
</dbReference>
<keyword evidence="16" id="KW-1185">Reference proteome</keyword>
<dbReference type="SUPFAM" id="SSF81321">
    <property type="entry name" value="Family A G protein-coupled receptor-like"/>
    <property type="match status" value="1"/>
</dbReference>
<evidence type="ECO:0000313" key="16">
    <source>
        <dbReference type="Proteomes" id="UP001230051"/>
    </source>
</evidence>
<dbReference type="InterPro" id="IPR017452">
    <property type="entry name" value="GPCR_Rhodpsn_7TM"/>
</dbReference>
<feature type="transmembrane region" description="Helical" evidence="13">
    <location>
        <begin position="192"/>
        <end position="219"/>
    </location>
</feature>
<dbReference type="PROSITE" id="PS50262">
    <property type="entry name" value="G_PROTEIN_RECEP_F1_2"/>
    <property type="match status" value="1"/>
</dbReference>
<reference evidence="15" key="1">
    <citation type="submission" date="2022-02" db="EMBL/GenBank/DDBJ databases">
        <title>Atlantic sturgeon de novo genome assembly.</title>
        <authorList>
            <person name="Stock M."/>
            <person name="Klopp C."/>
            <person name="Guiguen Y."/>
            <person name="Cabau C."/>
            <person name="Parinello H."/>
            <person name="Santidrian Yebra-Pimentel E."/>
            <person name="Kuhl H."/>
            <person name="Dirks R.P."/>
            <person name="Guessner J."/>
            <person name="Wuertz S."/>
            <person name="Du K."/>
            <person name="Schartl M."/>
        </authorList>
    </citation>
    <scope>NUCLEOTIDE SEQUENCE</scope>
    <source>
        <strain evidence="15">STURGEONOMICS-FGT-2020</strain>
        <tissue evidence="15">Whole blood</tissue>
    </source>
</reference>
<keyword evidence="8 13" id="KW-0472">Membrane</keyword>
<keyword evidence="9" id="KW-1015">Disulfide bond</keyword>
<dbReference type="PANTHER" id="PTHR24231:SF52">
    <property type="entry name" value="CYSTEINYL LEUKOTRIENE RECEPTOR 2-LIKE"/>
    <property type="match status" value="1"/>
</dbReference>
<dbReference type="InterPro" id="IPR000276">
    <property type="entry name" value="GPCR_Rhodpsn"/>
</dbReference>
<evidence type="ECO:0000256" key="2">
    <source>
        <dbReference type="ARBA" id="ARBA00022475"/>
    </source>
</evidence>
<accession>A0AAD8CM60</accession>
<comment type="subcellular location">
    <subcellularLocation>
        <location evidence="1">Cell membrane</location>
        <topology evidence="1">Multi-pass membrane protein</topology>
    </subcellularLocation>
</comment>
<evidence type="ECO:0000256" key="3">
    <source>
        <dbReference type="ARBA" id="ARBA00022692"/>
    </source>
</evidence>
<dbReference type="PANTHER" id="PTHR24231">
    <property type="entry name" value="PURINOCEPTOR-RELATED G-PROTEIN COUPLED RECEPTOR"/>
    <property type="match status" value="1"/>
</dbReference>
<keyword evidence="10 15" id="KW-0675">Receptor</keyword>
<name>A0AAD8CM60_ACIOX</name>
<evidence type="ECO:0000256" key="6">
    <source>
        <dbReference type="ARBA" id="ARBA00023040"/>
    </source>
</evidence>
<evidence type="ECO:0000256" key="1">
    <source>
        <dbReference type="ARBA" id="ARBA00004651"/>
    </source>
</evidence>
<feature type="compositionally biased region" description="Low complexity" evidence="12">
    <location>
        <begin position="332"/>
        <end position="347"/>
    </location>
</feature>
<keyword evidence="5 13" id="KW-1133">Transmembrane helix</keyword>
<keyword evidence="11" id="KW-0807">Transducer</keyword>
<keyword evidence="2" id="KW-1003">Cell membrane</keyword>
<comment type="caution">
    <text evidence="15">The sequence shown here is derived from an EMBL/GenBank/DDBJ whole genome shotgun (WGS) entry which is preliminary data.</text>
</comment>
<organism evidence="15 16">
    <name type="scientific">Acipenser oxyrinchus oxyrinchus</name>
    <dbReference type="NCBI Taxonomy" id="40147"/>
    <lineage>
        <taxon>Eukaryota</taxon>
        <taxon>Metazoa</taxon>
        <taxon>Chordata</taxon>
        <taxon>Craniata</taxon>
        <taxon>Vertebrata</taxon>
        <taxon>Euteleostomi</taxon>
        <taxon>Actinopterygii</taxon>
        <taxon>Chondrostei</taxon>
        <taxon>Acipenseriformes</taxon>
        <taxon>Acipenseridae</taxon>
        <taxon>Acipenser</taxon>
    </lineage>
</organism>
<evidence type="ECO:0000256" key="13">
    <source>
        <dbReference type="SAM" id="Phobius"/>
    </source>
</evidence>
<dbReference type="AlphaFoldDB" id="A0AAD8CM60"/>
<dbReference type="PRINTS" id="PR01157">
    <property type="entry name" value="P2YPURNOCPTR"/>
</dbReference>
<feature type="transmembrane region" description="Helical" evidence="13">
    <location>
        <begin position="240"/>
        <end position="261"/>
    </location>
</feature>
<keyword evidence="6" id="KW-0297">G-protein coupled receptor</keyword>
<keyword evidence="4" id="KW-0391">Immunity</keyword>
<feature type="transmembrane region" description="Helical" evidence="13">
    <location>
        <begin position="281"/>
        <end position="308"/>
    </location>
</feature>
<keyword evidence="3 13" id="KW-0812">Transmembrane</keyword>
<evidence type="ECO:0000256" key="8">
    <source>
        <dbReference type="ARBA" id="ARBA00023136"/>
    </source>
</evidence>
<dbReference type="FunFam" id="1.20.1070.10:FF:000017">
    <property type="entry name" value="lysophosphatidic acid receptor 4"/>
    <property type="match status" value="1"/>
</dbReference>
<feature type="domain" description="G-protein coupled receptors family 1 profile" evidence="14">
    <location>
        <begin position="48"/>
        <end position="305"/>
    </location>
</feature>
<dbReference type="Pfam" id="PF00001">
    <property type="entry name" value="7tm_1"/>
    <property type="match status" value="1"/>
</dbReference>
<evidence type="ECO:0000256" key="7">
    <source>
        <dbReference type="ARBA" id="ARBA00023130"/>
    </source>
</evidence>
<feature type="transmembrane region" description="Helical" evidence="13">
    <location>
        <begin position="69"/>
        <end position="89"/>
    </location>
</feature>
<evidence type="ECO:0000256" key="9">
    <source>
        <dbReference type="ARBA" id="ARBA00023157"/>
    </source>
</evidence>
<protein>
    <submittedName>
        <fullName evidence="15">Cysteinyl leukotriene receptor 1-like</fullName>
    </submittedName>
</protein>